<dbReference type="GeneID" id="94826740"/>
<feature type="compositionally biased region" description="Low complexity" evidence="1">
    <location>
        <begin position="618"/>
        <end position="634"/>
    </location>
</feature>
<dbReference type="PROSITE" id="PS51468">
    <property type="entry name" value="VIT"/>
    <property type="match status" value="1"/>
</dbReference>
<gene>
    <name evidence="3" type="ORF">TRFO_04661</name>
</gene>
<dbReference type="AlphaFoldDB" id="A0A1J4KDM3"/>
<dbReference type="VEuPathDB" id="TrichDB:TRFO_04661"/>
<feature type="region of interest" description="Disordered" evidence="1">
    <location>
        <begin position="613"/>
        <end position="640"/>
    </location>
</feature>
<dbReference type="OrthoDB" id="1729737at2759"/>
<protein>
    <recommendedName>
        <fullName evidence="2">VIT domain-containing protein</fullName>
    </recommendedName>
</protein>
<reference evidence="3" key="1">
    <citation type="submission" date="2016-10" db="EMBL/GenBank/DDBJ databases">
        <authorList>
            <person name="Benchimol M."/>
            <person name="Almeida L.G."/>
            <person name="Vasconcelos A.T."/>
            <person name="Perreira-Neves A."/>
            <person name="Rosa I.A."/>
            <person name="Tasca T."/>
            <person name="Bogo M.R."/>
            <person name="de Souza W."/>
        </authorList>
    </citation>
    <scope>NUCLEOTIDE SEQUENCE [LARGE SCALE GENOMIC DNA]</scope>
    <source>
        <strain evidence="3">K</strain>
    </source>
</reference>
<evidence type="ECO:0000259" key="2">
    <source>
        <dbReference type="PROSITE" id="PS51468"/>
    </source>
</evidence>
<proteinExistence type="predicted"/>
<sequence>MKASLITGEGQPVQELRITGHIKDGICRAAFKGTFENKLDHPIETSFTFPLPQGVCSTQFKVNFGGTKVTSRVARDDNARIEYDDTLAQSDFAAMAQVNDKNEIRIDIGTLAPKETCKIALYFVIALNPLSNGFLLVLPTSITSFSENLRLGLTPPPLKLHLDITDSLSKIKSITTPFNKNTQIDLSKGEIKCDELSIFSPLHVFIQFEEKNLGRCLYQKIDGNTFLNVVATTPRTIRDHPSQFTVMYENGSSLTGGQISLLMRALEFFILSIPHGCKFNYVNFGFDAFTLFDVPLILDNDKTKQALACLKRQHDPYSKTIEFIQMHDNIINNITDADEVESVIVIIGSSLPNEFKPSPNHNYFLLDPFTRGDFRIIAQEKGACYIPVADESSLIASLLSVIKMTATAEIENVKLCVGDEEFKIPPVIPGYTFSTLLLLDKHEEEDNSKKNDSTDKFPDVKLTFADFDLILPTIESPLPIIHHLWAFEKMKTAAPEEKAALALANQILTPDTSSVVVVERDEEVEGEVSHVDSRLSRIGIGWIDESAETKQKDHNHDDDEIIHPQPMPIPHPLPHPLPHPFPHPLPRPRPFVLYRNPRIREPVFINNNNNLRRRTDLDYNNNNNNNNNNIPNHSNENKKPELFVGSMKGNSNTTEMRVDILARLQQRQREAQEKAAQRPPGDPKAKKLPFFLLRVLQLQNADGSWTNEKFLANSCGFSIPTESRGLKREQFMTAFIIACIRRKAPADEEKYELVIEKALTFLIESDPAIDWDTVISSIDADLQ</sequence>
<comment type="caution">
    <text evidence="3">The sequence shown here is derived from an EMBL/GenBank/DDBJ whole genome shotgun (WGS) entry which is preliminary data.</text>
</comment>
<dbReference type="PANTHER" id="PTHR45737:SF6">
    <property type="entry name" value="VON WILLEBRAND FACTOR A DOMAIN-CONTAINING PROTEIN 5A"/>
    <property type="match status" value="1"/>
</dbReference>
<dbReference type="InterPro" id="IPR013694">
    <property type="entry name" value="VIT"/>
</dbReference>
<organism evidence="3 4">
    <name type="scientific">Tritrichomonas foetus</name>
    <dbReference type="NCBI Taxonomy" id="1144522"/>
    <lineage>
        <taxon>Eukaryota</taxon>
        <taxon>Metamonada</taxon>
        <taxon>Parabasalia</taxon>
        <taxon>Tritrichomonadida</taxon>
        <taxon>Tritrichomonadidae</taxon>
        <taxon>Tritrichomonas</taxon>
    </lineage>
</organism>
<evidence type="ECO:0000313" key="3">
    <source>
        <dbReference type="EMBL" id="OHT09082.1"/>
    </source>
</evidence>
<dbReference type="EMBL" id="MLAK01000649">
    <property type="protein sequence ID" value="OHT09082.1"/>
    <property type="molecule type" value="Genomic_DNA"/>
</dbReference>
<keyword evidence="4" id="KW-1185">Reference proteome</keyword>
<feature type="domain" description="VIT" evidence="2">
    <location>
        <begin position="1"/>
        <end position="125"/>
    </location>
</feature>
<evidence type="ECO:0000256" key="1">
    <source>
        <dbReference type="SAM" id="MobiDB-lite"/>
    </source>
</evidence>
<name>A0A1J4KDM3_9EUKA</name>
<accession>A0A1J4KDM3</accession>
<dbReference type="Pfam" id="PF08487">
    <property type="entry name" value="VIT"/>
    <property type="match status" value="1"/>
</dbReference>
<dbReference type="PANTHER" id="PTHR45737">
    <property type="entry name" value="VON WILLEBRAND FACTOR A DOMAIN-CONTAINING PROTEIN 5A"/>
    <property type="match status" value="1"/>
</dbReference>
<dbReference type="Proteomes" id="UP000179807">
    <property type="component" value="Unassembled WGS sequence"/>
</dbReference>
<dbReference type="RefSeq" id="XP_068362218.1">
    <property type="nucleotide sequence ID" value="XM_068492036.1"/>
</dbReference>
<evidence type="ECO:0000313" key="4">
    <source>
        <dbReference type="Proteomes" id="UP000179807"/>
    </source>
</evidence>